<dbReference type="Proteomes" id="UP000248584">
    <property type="component" value="Unassembled WGS sequence"/>
</dbReference>
<organism evidence="2 3">
    <name type="scientific">Nonlabens dokdonensis</name>
    <dbReference type="NCBI Taxonomy" id="328515"/>
    <lineage>
        <taxon>Bacteria</taxon>
        <taxon>Pseudomonadati</taxon>
        <taxon>Bacteroidota</taxon>
        <taxon>Flavobacteriia</taxon>
        <taxon>Flavobacteriales</taxon>
        <taxon>Flavobacteriaceae</taxon>
        <taxon>Nonlabens</taxon>
    </lineage>
</organism>
<protein>
    <recommendedName>
        <fullName evidence="4">DUF2975 domain-containing protein</fullName>
    </recommendedName>
</protein>
<accession>A0ABX5Q1Q8</accession>
<evidence type="ECO:0008006" key="4">
    <source>
        <dbReference type="Google" id="ProtNLM"/>
    </source>
</evidence>
<dbReference type="RefSeq" id="WP_015361830.1">
    <property type="nucleotide sequence ID" value="NZ_QKZR01000001.1"/>
</dbReference>
<dbReference type="EMBL" id="QKZR01000001">
    <property type="protein sequence ID" value="PZX43995.1"/>
    <property type="molecule type" value="Genomic_DNA"/>
</dbReference>
<evidence type="ECO:0000313" key="2">
    <source>
        <dbReference type="EMBL" id="PZX43995.1"/>
    </source>
</evidence>
<name>A0ABX5Q1Q8_9FLAO</name>
<comment type="caution">
    <text evidence="2">The sequence shown here is derived from an EMBL/GenBank/DDBJ whole genome shotgun (WGS) entry which is preliminary data.</text>
</comment>
<gene>
    <name evidence="2" type="ORF">LX97_01000</name>
</gene>
<keyword evidence="1" id="KW-0812">Transmembrane</keyword>
<evidence type="ECO:0000256" key="1">
    <source>
        <dbReference type="SAM" id="Phobius"/>
    </source>
</evidence>
<feature type="transmembrane region" description="Helical" evidence="1">
    <location>
        <begin position="73"/>
        <end position="91"/>
    </location>
</feature>
<feature type="transmembrane region" description="Helical" evidence="1">
    <location>
        <begin position="12"/>
        <end position="30"/>
    </location>
</feature>
<keyword evidence="1" id="KW-1133">Transmembrane helix</keyword>
<keyword evidence="3" id="KW-1185">Reference proteome</keyword>
<keyword evidence="1" id="KW-0472">Membrane</keyword>
<reference evidence="2 3" key="1">
    <citation type="submission" date="2018-06" db="EMBL/GenBank/DDBJ databases">
        <title>Genomic Encyclopedia of Archaeal and Bacterial Type Strains, Phase II (KMG-II): from individual species to whole genera.</title>
        <authorList>
            <person name="Goeker M."/>
        </authorList>
    </citation>
    <scope>NUCLEOTIDE SEQUENCE [LARGE SCALE GENOMIC DNA]</scope>
    <source>
        <strain evidence="2 3">DSM 17205</strain>
    </source>
</reference>
<evidence type="ECO:0000313" key="3">
    <source>
        <dbReference type="Proteomes" id="UP000248584"/>
    </source>
</evidence>
<feature type="transmembrane region" description="Helical" evidence="1">
    <location>
        <begin position="112"/>
        <end position="129"/>
    </location>
</feature>
<sequence>MKNKRYFDPLTISFTLLIIIGSTITILSRVSKQILIRYDLINTQNTTTNYSLLDLFIGKTNPTTPIIEIAPKAIFNILIIYSVICFYRFMVKSNKGLLFSNYSFRLWNQIKIIYILMSISAVILSLIGLEFLPYVIIYGFVGAIAHSFSKIFKESSIIKSENDLTI</sequence>
<proteinExistence type="predicted"/>